<name>A0AAQ3RZ56_VIGMU</name>
<proteinExistence type="predicted"/>
<dbReference type="GO" id="GO:0005634">
    <property type="term" value="C:nucleus"/>
    <property type="evidence" value="ECO:0007669"/>
    <property type="project" value="InterPro"/>
</dbReference>
<dbReference type="EMBL" id="CP144696">
    <property type="protein sequence ID" value="WVZ11687.1"/>
    <property type="molecule type" value="Genomic_DNA"/>
</dbReference>
<evidence type="ECO:0000259" key="1">
    <source>
        <dbReference type="PROSITE" id="PS51297"/>
    </source>
</evidence>
<reference evidence="2 3" key="1">
    <citation type="journal article" date="2023" name="Life. Sci Alliance">
        <title>Evolutionary insights into 3D genome organization and epigenetic landscape of Vigna mungo.</title>
        <authorList>
            <person name="Junaid A."/>
            <person name="Singh B."/>
            <person name="Bhatia S."/>
        </authorList>
    </citation>
    <scope>NUCLEOTIDE SEQUENCE [LARGE SCALE GENOMIC DNA]</scope>
    <source>
        <strain evidence="2">Urdbean</strain>
    </source>
</reference>
<organism evidence="2 3">
    <name type="scientific">Vigna mungo</name>
    <name type="common">Black gram</name>
    <name type="synonym">Phaseolus mungo</name>
    <dbReference type="NCBI Taxonomy" id="3915"/>
    <lineage>
        <taxon>Eukaryota</taxon>
        <taxon>Viridiplantae</taxon>
        <taxon>Streptophyta</taxon>
        <taxon>Embryophyta</taxon>
        <taxon>Tracheophyta</taxon>
        <taxon>Spermatophyta</taxon>
        <taxon>Magnoliopsida</taxon>
        <taxon>eudicotyledons</taxon>
        <taxon>Gunneridae</taxon>
        <taxon>Pentapetalae</taxon>
        <taxon>rosids</taxon>
        <taxon>fabids</taxon>
        <taxon>Fabales</taxon>
        <taxon>Fabaceae</taxon>
        <taxon>Papilionoideae</taxon>
        <taxon>50 kb inversion clade</taxon>
        <taxon>NPAAA clade</taxon>
        <taxon>indigoferoid/millettioid clade</taxon>
        <taxon>Phaseoleae</taxon>
        <taxon>Vigna</taxon>
    </lineage>
</organism>
<protein>
    <recommendedName>
        <fullName evidence="1">K-box domain-containing protein</fullName>
    </recommendedName>
</protein>
<dbReference type="PROSITE" id="PS51297">
    <property type="entry name" value="K_BOX"/>
    <property type="match status" value="1"/>
</dbReference>
<dbReference type="Pfam" id="PF01486">
    <property type="entry name" value="K-box"/>
    <property type="match status" value="1"/>
</dbReference>
<feature type="domain" description="K-box" evidence="1">
    <location>
        <begin position="22"/>
        <end position="121"/>
    </location>
</feature>
<dbReference type="AlphaFoldDB" id="A0AAQ3RZ56"/>
<gene>
    <name evidence="2" type="ORF">V8G54_016217</name>
</gene>
<evidence type="ECO:0000313" key="3">
    <source>
        <dbReference type="Proteomes" id="UP001374535"/>
    </source>
</evidence>
<evidence type="ECO:0000313" key="2">
    <source>
        <dbReference type="EMBL" id="WVZ11687.1"/>
    </source>
</evidence>
<dbReference type="GO" id="GO:0003700">
    <property type="term" value="F:DNA-binding transcription factor activity"/>
    <property type="evidence" value="ECO:0007669"/>
    <property type="project" value="InterPro"/>
</dbReference>
<accession>A0AAQ3RZ56</accession>
<sequence length="145" mass="16676">MAPIMPSVNVFIEGLKALGNISQYYQQESAKLRQQIQMLQNSNRHLMGDALSTLTVKELKQLENRLERGITRIRSQKHALLSIRRLNWKMKICLRTKIIDVERIQQVNTVSGPELNAIQDHLTFKIKCVICLRAFSASTNSLCRK</sequence>
<keyword evidence="3" id="KW-1185">Reference proteome</keyword>
<dbReference type="InterPro" id="IPR002487">
    <property type="entry name" value="TF_Kbox"/>
</dbReference>
<dbReference type="Proteomes" id="UP001374535">
    <property type="component" value="Chromosome 5"/>
</dbReference>